<dbReference type="PANTHER" id="PTHR30158">
    <property type="entry name" value="ACRA/E-RELATED COMPONENT OF DRUG EFFLUX TRANSPORTER"/>
    <property type="match status" value="1"/>
</dbReference>
<gene>
    <name evidence="8" type="ORF">FJW01_10640</name>
</gene>
<evidence type="ECO:0000256" key="1">
    <source>
        <dbReference type="ARBA" id="ARBA00004519"/>
    </source>
</evidence>
<dbReference type="PROSITE" id="PS51257">
    <property type="entry name" value="PROKAR_LIPOPROTEIN"/>
    <property type="match status" value="1"/>
</dbReference>
<dbReference type="Pfam" id="PF25917">
    <property type="entry name" value="BSH_RND"/>
    <property type="match status" value="1"/>
</dbReference>
<dbReference type="Pfam" id="PF25989">
    <property type="entry name" value="YknX_C"/>
    <property type="match status" value="1"/>
</dbReference>
<dbReference type="Gene3D" id="1.10.287.470">
    <property type="entry name" value="Helix hairpin bin"/>
    <property type="match status" value="1"/>
</dbReference>
<dbReference type="GO" id="GO:0030313">
    <property type="term" value="C:cell envelope"/>
    <property type="evidence" value="ECO:0007669"/>
    <property type="project" value="UniProtKB-SubCell"/>
</dbReference>
<dbReference type="Gene3D" id="2.40.420.20">
    <property type="match status" value="1"/>
</dbReference>
<feature type="domain" description="Multidrug resistance protein MdtA-like alpha-helical hairpin" evidence="4">
    <location>
        <begin position="105"/>
        <end position="173"/>
    </location>
</feature>
<dbReference type="AlphaFoldDB" id="A0A506Q849"/>
<keyword evidence="9" id="KW-1185">Reference proteome</keyword>
<feature type="domain" description="Multidrug resistance protein MdtA-like beta-barrel" evidence="6">
    <location>
        <begin position="211"/>
        <end position="295"/>
    </location>
</feature>
<dbReference type="Pfam" id="PF25876">
    <property type="entry name" value="HH_MFP_RND"/>
    <property type="match status" value="1"/>
</dbReference>
<organism evidence="8 9">
    <name type="scientific">Pantoea deleyi</name>
    <dbReference type="NCBI Taxonomy" id="470932"/>
    <lineage>
        <taxon>Bacteria</taxon>
        <taxon>Pseudomonadati</taxon>
        <taxon>Pseudomonadota</taxon>
        <taxon>Gammaproteobacteria</taxon>
        <taxon>Enterobacterales</taxon>
        <taxon>Erwiniaceae</taxon>
        <taxon>Pantoea</taxon>
    </lineage>
</organism>
<dbReference type="Pfam" id="PF25944">
    <property type="entry name" value="Beta-barrel_RND"/>
    <property type="match status" value="1"/>
</dbReference>
<dbReference type="GO" id="GO:0022857">
    <property type="term" value="F:transmembrane transporter activity"/>
    <property type="evidence" value="ECO:0007669"/>
    <property type="project" value="InterPro"/>
</dbReference>
<evidence type="ECO:0000259" key="7">
    <source>
        <dbReference type="Pfam" id="PF25989"/>
    </source>
</evidence>
<dbReference type="PANTHER" id="PTHR30158:SF3">
    <property type="entry name" value="MULTIDRUG EFFLUX PUMP SUBUNIT ACRA-RELATED"/>
    <property type="match status" value="1"/>
</dbReference>
<dbReference type="Gene3D" id="2.40.50.100">
    <property type="match status" value="1"/>
</dbReference>
<dbReference type="EMBL" id="VHJA01000055">
    <property type="protein sequence ID" value="TPV41565.1"/>
    <property type="molecule type" value="Genomic_DNA"/>
</dbReference>
<sequence>MPMFAPKRFSLPFILPALIAVLAGCDDDVRPDAQAADPQVAVAVIQPQVLSVHDTLPGRVNALRTAEIRAQVNGVIERRLFEQGAEVKKGDPLFQINAAPFAAEVENARAGLLRAQAANDRAQQQAARLRKLIGTGAVSRQSYDDAVAAARQAAADVAQASAALKRKALDLRFATVEAPISGRIDQALVSEGAYVTPGDSSPLARLYQTDPIYVDVYQPAGVYQQLRRQVASPQNATTGLPVKLLLPDGTAYSQPGRILFSGMSVDTSTGQVLVRIEVSNPDRELLPGMFVRVQVPRQHYEDALMVPEQALSRQNDTAVVWVIDDQQQAHPLSVRVGEQVNGGYRIAGGLPPGSRVVVKGMDKLSDGTRVAAVLSAAPPVNLTLQEKE</sequence>
<dbReference type="GO" id="GO:0005886">
    <property type="term" value="C:plasma membrane"/>
    <property type="evidence" value="ECO:0007669"/>
    <property type="project" value="TreeGrafter"/>
</dbReference>
<feature type="domain" description="Multidrug resistance protein MdtA-like barrel-sandwich hybrid" evidence="5">
    <location>
        <begin position="64"/>
        <end position="203"/>
    </location>
</feature>
<comment type="similarity">
    <text evidence="2">Belongs to the membrane fusion protein (MFP) (TC 8.A.1) family.</text>
</comment>
<feature type="domain" description="YknX-like C-terminal permuted SH3-like" evidence="7">
    <location>
        <begin position="303"/>
        <end position="371"/>
    </location>
</feature>
<evidence type="ECO:0000256" key="3">
    <source>
        <dbReference type="SAM" id="Coils"/>
    </source>
</evidence>
<dbReference type="InterPro" id="IPR058626">
    <property type="entry name" value="MdtA-like_b-barrel"/>
</dbReference>
<evidence type="ECO:0000259" key="5">
    <source>
        <dbReference type="Pfam" id="PF25917"/>
    </source>
</evidence>
<evidence type="ECO:0000259" key="4">
    <source>
        <dbReference type="Pfam" id="PF25876"/>
    </source>
</evidence>
<evidence type="ECO:0000259" key="6">
    <source>
        <dbReference type="Pfam" id="PF25944"/>
    </source>
</evidence>
<proteinExistence type="inferred from homology"/>
<comment type="subcellular location">
    <subcellularLocation>
        <location evidence="1">Cell inner membrane</location>
        <topology evidence="1">Lipid-anchor</topology>
    </subcellularLocation>
</comment>
<keyword evidence="3" id="KW-0175">Coiled coil</keyword>
<dbReference type="NCBIfam" id="TIGR01730">
    <property type="entry name" value="RND_mfp"/>
    <property type="match status" value="1"/>
</dbReference>
<dbReference type="InterPro" id="IPR058625">
    <property type="entry name" value="MdtA-like_BSH"/>
</dbReference>
<dbReference type="OrthoDB" id="9800613at2"/>
<dbReference type="GO" id="GO:0046677">
    <property type="term" value="P:response to antibiotic"/>
    <property type="evidence" value="ECO:0007669"/>
    <property type="project" value="TreeGrafter"/>
</dbReference>
<dbReference type="InterPro" id="IPR006143">
    <property type="entry name" value="RND_pump_MFP"/>
</dbReference>
<protein>
    <submittedName>
        <fullName evidence="8">Efflux RND transporter periplasmic adaptor subunit</fullName>
    </submittedName>
</protein>
<dbReference type="InterPro" id="IPR058637">
    <property type="entry name" value="YknX-like_C"/>
</dbReference>
<dbReference type="Gene3D" id="2.40.30.170">
    <property type="match status" value="1"/>
</dbReference>
<evidence type="ECO:0000313" key="8">
    <source>
        <dbReference type="EMBL" id="TPV41565.1"/>
    </source>
</evidence>
<evidence type="ECO:0000313" key="9">
    <source>
        <dbReference type="Proteomes" id="UP000317747"/>
    </source>
</evidence>
<evidence type="ECO:0000256" key="2">
    <source>
        <dbReference type="ARBA" id="ARBA00009477"/>
    </source>
</evidence>
<dbReference type="Proteomes" id="UP000317747">
    <property type="component" value="Unassembled WGS sequence"/>
</dbReference>
<accession>A0A506Q849</accession>
<name>A0A506Q849_9GAMM</name>
<feature type="coiled-coil region" evidence="3">
    <location>
        <begin position="105"/>
        <end position="132"/>
    </location>
</feature>
<dbReference type="SUPFAM" id="SSF111369">
    <property type="entry name" value="HlyD-like secretion proteins"/>
    <property type="match status" value="1"/>
</dbReference>
<reference evidence="8 9" key="1">
    <citation type="submission" date="2019-06" db="EMBL/GenBank/DDBJ databases">
        <title>Taxogenomics and systematics of the genus Pantoea.</title>
        <authorList>
            <person name="Tambong J.T."/>
        </authorList>
    </citation>
    <scope>NUCLEOTIDE SEQUENCE [LARGE SCALE GENOMIC DNA]</scope>
    <source>
        <strain evidence="8 9">LMG 24200</strain>
    </source>
</reference>
<comment type="caution">
    <text evidence="8">The sequence shown here is derived from an EMBL/GenBank/DDBJ whole genome shotgun (WGS) entry which is preliminary data.</text>
</comment>
<dbReference type="InterPro" id="IPR058624">
    <property type="entry name" value="MdtA-like_HH"/>
</dbReference>